<dbReference type="InterPro" id="IPR055170">
    <property type="entry name" value="GFO_IDH_MocA-like_dom"/>
</dbReference>
<proteinExistence type="inferred from homology"/>
<dbReference type="Proteomes" id="UP000054166">
    <property type="component" value="Unassembled WGS sequence"/>
</dbReference>
<dbReference type="GO" id="GO:0006740">
    <property type="term" value="P:NADPH regeneration"/>
    <property type="evidence" value="ECO:0007669"/>
    <property type="project" value="TreeGrafter"/>
</dbReference>
<dbReference type="InterPro" id="IPR000683">
    <property type="entry name" value="Gfo/Idh/MocA-like_OxRdtase_N"/>
</dbReference>
<protein>
    <recommendedName>
        <fullName evidence="6">Gfo/Idh/MocA-like oxidoreductase N-terminal domain-containing protein</fullName>
    </recommendedName>
</protein>
<dbReference type="AlphaFoldDB" id="A0A0C3FN33"/>
<dbReference type="InterPro" id="IPR036291">
    <property type="entry name" value="NAD(P)-bd_dom_sf"/>
</dbReference>
<evidence type="ECO:0008006" key="6">
    <source>
        <dbReference type="Google" id="ProtNLM"/>
    </source>
</evidence>
<dbReference type="InParanoid" id="A0A0C3FN33"/>
<evidence type="ECO:0000259" key="2">
    <source>
        <dbReference type="Pfam" id="PF01408"/>
    </source>
</evidence>
<keyword evidence="5" id="KW-1185">Reference proteome</keyword>
<dbReference type="SUPFAM" id="SSF51735">
    <property type="entry name" value="NAD(P)-binding Rossmann-fold domains"/>
    <property type="match status" value="1"/>
</dbReference>
<evidence type="ECO:0000256" key="1">
    <source>
        <dbReference type="ARBA" id="ARBA00010928"/>
    </source>
</evidence>
<comment type="similarity">
    <text evidence="1">Belongs to the Gfo/Idh/MocA family.</text>
</comment>
<accession>A0A0C3FN33</accession>
<dbReference type="PANTHER" id="PTHR42840:SF5">
    <property type="entry name" value="NAD(P)-BINDING ROSSMANN-FOLD SUPERFAMILY PROTEIN"/>
    <property type="match status" value="1"/>
</dbReference>
<dbReference type="STRING" id="765440.A0A0C3FN33"/>
<dbReference type="SUPFAM" id="SSF55347">
    <property type="entry name" value="Glyceraldehyde-3-phosphate dehydrogenase-like, C-terminal domain"/>
    <property type="match status" value="1"/>
</dbReference>
<evidence type="ECO:0000259" key="3">
    <source>
        <dbReference type="Pfam" id="PF22725"/>
    </source>
</evidence>
<dbReference type="PANTHER" id="PTHR42840">
    <property type="entry name" value="NAD(P)-BINDING ROSSMANN-FOLD SUPERFAMILY PROTEIN-RELATED"/>
    <property type="match status" value="1"/>
</dbReference>
<organism evidence="4 5">
    <name type="scientific">Piloderma croceum (strain F 1598)</name>
    <dbReference type="NCBI Taxonomy" id="765440"/>
    <lineage>
        <taxon>Eukaryota</taxon>
        <taxon>Fungi</taxon>
        <taxon>Dikarya</taxon>
        <taxon>Basidiomycota</taxon>
        <taxon>Agaricomycotina</taxon>
        <taxon>Agaricomycetes</taxon>
        <taxon>Agaricomycetidae</taxon>
        <taxon>Atheliales</taxon>
        <taxon>Atheliaceae</taxon>
        <taxon>Piloderma</taxon>
    </lineage>
</organism>
<name>A0A0C3FN33_PILCF</name>
<dbReference type="OrthoDB" id="64915at2759"/>
<dbReference type="Gene3D" id="3.40.50.720">
    <property type="entry name" value="NAD(P)-binding Rossmann-like Domain"/>
    <property type="match status" value="1"/>
</dbReference>
<dbReference type="EMBL" id="KN833003">
    <property type="protein sequence ID" value="KIM80656.1"/>
    <property type="molecule type" value="Genomic_DNA"/>
</dbReference>
<evidence type="ECO:0000313" key="5">
    <source>
        <dbReference type="Proteomes" id="UP000054166"/>
    </source>
</evidence>
<dbReference type="Pfam" id="PF22725">
    <property type="entry name" value="GFO_IDH_MocA_C3"/>
    <property type="match status" value="1"/>
</dbReference>
<dbReference type="GO" id="GO:0000166">
    <property type="term" value="F:nucleotide binding"/>
    <property type="evidence" value="ECO:0007669"/>
    <property type="project" value="InterPro"/>
</dbReference>
<dbReference type="HOGENOM" id="CLU_023194_3_1_1"/>
<feature type="domain" description="GFO/IDH/MocA-like oxidoreductase" evidence="3">
    <location>
        <begin position="150"/>
        <end position="276"/>
    </location>
</feature>
<dbReference type="Pfam" id="PF01408">
    <property type="entry name" value="GFO_IDH_MocA"/>
    <property type="match status" value="1"/>
</dbReference>
<feature type="domain" description="Gfo/Idh/MocA-like oxidoreductase N-terminal" evidence="2">
    <location>
        <begin position="7"/>
        <end position="130"/>
    </location>
</feature>
<gene>
    <name evidence="4" type="ORF">PILCRDRAFT_822384</name>
</gene>
<dbReference type="Gene3D" id="3.30.360.10">
    <property type="entry name" value="Dihydrodipicolinate Reductase, domain 2"/>
    <property type="match status" value="1"/>
</dbReference>
<reference evidence="4 5" key="1">
    <citation type="submission" date="2014-04" db="EMBL/GenBank/DDBJ databases">
        <authorList>
            <consortium name="DOE Joint Genome Institute"/>
            <person name="Kuo A."/>
            <person name="Tarkka M."/>
            <person name="Buscot F."/>
            <person name="Kohler A."/>
            <person name="Nagy L.G."/>
            <person name="Floudas D."/>
            <person name="Copeland A."/>
            <person name="Barry K.W."/>
            <person name="Cichocki N."/>
            <person name="Veneault-Fourrey C."/>
            <person name="LaButti K."/>
            <person name="Lindquist E.A."/>
            <person name="Lipzen A."/>
            <person name="Lundell T."/>
            <person name="Morin E."/>
            <person name="Murat C."/>
            <person name="Sun H."/>
            <person name="Tunlid A."/>
            <person name="Henrissat B."/>
            <person name="Grigoriev I.V."/>
            <person name="Hibbett D.S."/>
            <person name="Martin F."/>
            <person name="Nordberg H.P."/>
            <person name="Cantor M.N."/>
            <person name="Hua S.X."/>
        </authorList>
    </citation>
    <scope>NUCLEOTIDE SEQUENCE [LARGE SCALE GENOMIC DNA]</scope>
    <source>
        <strain evidence="4 5">F 1598</strain>
    </source>
</reference>
<evidence type="ECO:0000313" key="4">
    <source>
        <dbReference type="EMBL" id="KIM80656.1"/>
    </source>
</evidence>
<dbReference type="GO" id="GO:0016491">
    <property type="term" value="F:oxidoreductase activity"/>
    <property type="evidence" value="ECO:0007669"/>
    <property type="project" value="TreeGrafter"/>
</dbReference>
<reference evidence="5" key="2">
    <citation type="submission" date="2015-01" db="EMBL/GenBank/DDBJ databases">
        <title>Evolutionary Origins and Diversification of the Mycorrhizal Mutualists.</title>
        <authorList>
            <consortium name="DOE Joint Genome Institute"/>
            <consortium name="Mycorrhizal Genomics Consortium"/>
            <person name="Kohler A."/>
            <person name="Kuo A."/>
            <person name="Nagy L.G."/>
            <person name="Floudas D."/>
            <person name="Copeland A."/>
            <person name="Barry K.W."/>
            <person name="Cichocki N."/>
            <person name="Veneault-Fourrey C."/>
            <person name="LaButti K."/>
            <person name="Lindquist E.A."/>
            <person name="Lipzen A."/>
            <person name="Lundell T."/>
            <person name="Morin E."/>
            <person name="Murat C."/>
            <person name="Riley R."/>
            <person name="Ohm R."/>
            <person name="Sun H."/>
            <person name="Tunlid A."/>
            <person name="Henrissat B."/>
            <person name="Grigoriev I.V."/>
            <person name="Hibbett D.S."/>
            <person name="Martin F."/>
        </authorList>
    </citation>
    <scope>NUCLEOTIDE SEQUENCE [LARGE SCALE GENOMIC DNA]</scope>
    <source>
        <strain evidence="5">F 1598</strain>
    </source>
</reference>
<dbReference type="GO" id="GO:0005737">
    <property type="term" value="C:cytoplasm"/>
    <property type="evidence" value="ECO:0007669"/>
    <property type="project" value="TreeGrafter"/>
</dbReference>
<sequence length="375" mass="39440">MSSNGGTAILGAGLFATEAHLPALVKLGPAAPPLKAVYSRSESSAQKLAAAAATALHVAPGVYHDGDTSANLDALLKRSDITSVILVLPIAHQPGVIVKALAAGKHVLSEKPVAKDVAEGAKLLATFESQYKPKDLVWRVAENFEAEPGFQAAGKAIRDGKIGKVMFFNMSVVNYIDKKSKWYNTPWRTVPDYQGGFVLDGGVHSTAALRVTLQSPLTYLSGFASLNKDYLKPHDTVNAVLKAADGSHGMFELTFAAPTQSRTGNTMTVTGNSGWLSVSHATVEDASTGSQTPVIRVTIKSITEVDGKAGVEKEEVVDEPVRGVEIELKSFFAAIGGADDGLGNPAEALKDVAIIQAALNSKGQPIDLEKLISQQ</sequence>